<sequence>LDFSYNSNNWGVGLPPKGKNEKSWPIIKPRLASPSFKPQKSHIVSALENFQNLLRIRYSSVLFRLRTANAIQERVRFHNTGTSHIPGVIVMGIEDGHDGVPGLTQLDPIYSYVVVVFNASPTDISFTSPVLRGKVLQLHPVQMMSNDKLVKNSTYDPSSGRFMVPSRTTAVFVEPRNIQE</sequence>
<dbReference type="Gene3D" id="2.60.40.1180">
    <property type="entry name" value="Golgi alpha-mannosidase II"/>
    <property type="match status" value="1"/>
</dbReference>
<comment type="caution">
    <text evidence="2">The sequence shown here is derived from an EMBL/GenBank/DDBJ whole genome shotgun (WGS) entry which is preliminary data.</text>
</comment>
<feature type="non-terminal residue" evidence="2">
    <location>
        <position position="1"/>
    </location>
</feature>
<gene>
    <name evidence="2" type="ORF">Tci_574710</name>
</gene>
<dbReference type="Gene3D" id="3.20.20.80">
    <property type="entry name" value="Glycosidases"/>
    <property type="match status" value="1"/>
</dbReference>
<feature type="domain" description="Alpha-1,6-glucosidases pullulanase-type C-terminal" evidence="1">
    <location>
        <begin position="5"/>
        <end position="174"/>
    </location>
</feature>
<dbReference type="PANTHER" id="PTHR43002">
    <property type="entry name" value="GLYCOGEN DEBRANCHING ENZYME"/>
    <property type="match status" value="1"/>
</dbReference>
<organism evidence="2">
    <name type="scientific">Tanacetum cinerariifolium</name>
    <name type="common">Dalmatian daisy</name>
    <name type="synonym">Chrysanthemum cinerariifolium</name>
    <dbReference type="NCBI Taxonomy" id="118510"/>
    <lineage>
        <taxon>Eukaryota</taxon>
        <taxon>Viridiplantae</taxon>
        <taxon>Streptophyta</taxon>
        <taxon>Embryophyta</taxon>
        <taxon>Tracheophyta</taxon>
        <taxon>Spermatophyta</taxon>
        <taxon>Magnoliopsida</taxon>
        <taxon>eudicotyledons</taxon>
        <taxon>Gunneridae</taxon>
        <taxon>Pentapetalae</taxon>
        <taxon>asterids</taxon>
        <taxon>campanulids</taxon>
        <taxon>Asterales</taxon>
        <taxon>Asteraceae</taxon>
        <taxon>Asteroideae</taxon>
        <taxon>Anthemideae</taxon>
        <taxon>Anthemidinae</taxon>
        <taxon>Tanacetum</taxon>
    </lineage>
</organism>
<dbReference type="EMBL" id="BKCJ010357808">
    <property type="protein sequence ID" value="GFA02738.1"/>
    <property type="molecule type" value="Genomic_DNA"/>
</dbReference>
<evidence type="ECO:0000259" key="1">
    <source>
        <dbReference type="Pfam" id="PF11852"/>
    </source>
</evidence>
<evidence type="ECO:0000313" key="2">
    <source>
        <dbReference type="EMBL" id="GFA02738.1"/>
    </source>
</evidence>
<name>A0A699J0R3_TANCI</name>
<dbReference type="InterPro" id="IPR013780">
    <property type="entry name" value="Glyco_hydro_b"/>
</dbReference>
<dbReference type="SUPFAM" id="SSF51011">
    <property type="entry name" value="Glycosyl hydrolase domain"/>
    <property type="match status" value="1"/>
</dbReference>
<reference evidence="2" key="1">
    <citation type="journal article" date="2019" name="Sci. Rep.">
        <title>Draft genome of Tanacetum cinerariifolium, the natural source of mosquito coil.</title>
        <authorList>
            <person name="Yamashiro T."/>
            <person name="Shiraishi A."/>
            <person name="Satake H."/>
            <person name="Nakayama K."/>
        </authorList>
    </citation>
    <scope>NUCLEOTIDE SEQUENCE</scope>
</reference>
<protein>
    <submittedName>
        <fullName evidence="2">Pullulanase 1, chloroplastic</fullName>
    </submittedName>
</protein>
<accession>A0A699J0R3</accession>
<dbReference type="AlphaFoldDB" id="A0A699J0R3"/>
<dbReference type="InterPro" id="IPR024561">
    <property type="entry name" value="Pullul_strch_C"/>
</dbReference>
<dbReference type="Pfam" id="PF11852">
    <property type="entry name" value="Pullul_strch_C"/>
    <property type="match status" value="1"/>
</dbReference>
<proteinExistence type="predicted"/>